<dbReference type="AlphaFoldDB" id="A0A7H2BD47"/>
<evidence type="ECO:0000256" key="1">
    <source>
        <dbReference type="SAM" id="SignalP"/>
    </source>
</evidence>
<proteinExistence type="predicted"/>
<dbReference type="PROSITE" id="PS50007">
    <property type="entry name" value="PIPLC_X_DOMAIN"/>
    <property type="match status" value="1"/>
</dbReference>
<dbReference type="InterPro" id="IPR006311">
    <property type="entry name" value="TAT_signal"/>
</dbReference>
<gene>
    <name evidence="3" type="ORF">IDM49_10345</name>
</gene>
<keyword evidence="1" id="KW-0732">Signal</keyword>
<dbReference type="PROSITE" id="PS51704">
    <property type="entry name" value="GP_PDE"/>
    <property type="match status" value="1"/>
</dbReference>
<dbReference type="Gene3D" id="3.20.20.190">
    <property type="entry name" value="Phosphatidylinositol (PI) phosphodiesterase"/>
    <property type="match status" value="1"/>
</dbReference>
<dbReference type="SUPFAM" id="SSF51695">
    <property type="entry name" value="PLC-like phosphodiesterases"/>
    <property type="match status" value="1"/>
</dbReference>
<dbReference type="RefSeq" id="WP_190724447.1">
    <property type="nucleotide sequence ID" value="NZ_CP061539.1"/>
</dbReference>
<reference evidence="3 4" key="1">
    <citation type="submission" date="2020-09" db="EMBL/GenBank/DDBJ databases">
        <title>Investigation of environmental microbes.</title>
        <authorList>
            <person name="Ou Y."/>
            <person name="Kang Q."/>
        </authorList>
    </citation>
    <scope>NUCLEOTIDE SEQUENCE [LARGE SCALE GENOMIC DNA]</scope>
    <source>
        <strain evidence="3 4">KJZ-14</strain>
    </source>
</reference>
<dbReference type="InterPro" id="IPR017946">
    <property type="entry name" value="PLC-like_Pdiesterase_TIM-brl"/>
</dbReference>
<dbReference type="GO" id="GO:0008081">
    <property type="term" value="F:phosphoric diester hydrolase activity"/>
    <property type="evidence" value="ECO:0007669"/>
    <property type="project" value="InterPro"/>
</dbReference>
<dbReference type="PANTHER" id="PTHR46211:SF14">
    <property type="entry name" value="GLYCEROPHOSPHODIESTER PHOSPHODIESTERASE"/>
    <property type="match status" value="1"/>
</dbReference>
<protein>
    <submittedName>
        <fullName evidence="3">Glycerophosphodiester phosphodiesterase</fullName>
    </submittedName>
</protein>
<organism evidence="3 4">
    <name type="scientific">Rothia terrae</name>
    <dbReference type="NCBI Taxonomy" id="396015"/>
    <lineage>
        <taxon>Bacteria</taxon>
        <taxon>Bacillati</taxon>
        <taxon>Actinomycetota</taxon>
        <taxon>Actinomycetes</taxon>
        <taxon>Micrococcales</taxon>
        <taxon>Micrococcaceae</taxon>
        <taxon>Rothia</taxon>
    </lineage>
</organism>
<dbReference type="Proteomes" id="UP000516404">
    <property type="component" value="Chromosome"/>
</dbReference>
<dbReference type="InterPro" id="IPR030395">
    <property type="entry name" value="GP_PDE_dom"/>
</dbReference>
<keyword evidence="4" id="KW-1185">Reference proteome</keyword>
<evidence type="ECO:0000259" key="2">
    <source>
        <dbReference type="PROSITE" id="PS51704"/>
    </source>
</evidence>
<dbReference type="EMBL" id="CP061539">
    <property type="protein sequence ID" value="QNV37593.1"/>
    <property type="molecule type" value="Genomic_DNA"/>
</dbReference>
<dbReference type="CDD" id="cd08556">
    <property type="entry name" value="GDPD"/>
    <property type="match status" value="1"/>
</dbReference>
<name>A0A7H2BD47_9MICC</name>
<feature type="signal peptide" evidence="1">
    <location>
        <begin position="1"/>
        <end position="29"/>
    </location>
</feature>
<feature type="chain" id="PRO_5028987576" evidence="1">
    <location>
        <begin position="30"/>
        <end position="539"/>
    </location>
</feature>
<sequence length="539" mass="58291">MGDFRLNRRTALIAVGAGAGVLAASPAYAAEESGTITPPTPVPDPSTQTLAQRFISQQQFVIAHRGAGDVNPEHTAYAYQQAILKGAQAIEISVSSTVDGELVCMHDNALSRTTTQKSGYVSSTTLADVKRAMIDMRPFLGSGTPLQNIVTLDEALDLIAATPAGGTYGSSGPNTIFFLEAKDSAAQLKILDVMTRRGLVGQTVIKMYRNGAGGFDPNAGFAKYAKDAGFLTWCYFDAGDAATSINAMAQSANVDLIGLPYFETVLDRNYASMSDYKVRQVVAMGKPVIMWEIHRRSAMEHFASLGVRGFMSPDPYWLSGGSMAADLKLTTARRQHGMLPAGQQDVANMPVWENGALIHRQTYDESIMLGPLTPLAQSYPSYVLYFTMKWEDLLPTTNWQYGYIAFGRQTDAPFGLGGKHAVTNNNGCYVLAIRPKADAMDENGKYVNGDMIQLLRIDNGTNNPVPVKTLYPKQGFAPNKDINGKIIVRPDSITIDVAGARSEAIADTAYRGPYMHFGRYHDNSTGGGLALSNVTAYRL</sequence>
<accession>A0A7H2BD47</accession>
<dbReference type="GeneID" id="96624638"/>
<evidence type="ECO:0000313" key="3">
    <source>
        <dbReference type="EMBL" id="QNV37593.1"/>
    </source>
</evidence>
<feature type="domain" description="GP-PDE" evidence="2">
    <location>
        <begin position="59"/>
        <end position="322"/>
    </location>
</feature>
<dbReference type="PROSITE" id="PS51318">
    <property type="entry name" value="TAT"/>
    <property type="match status" value="1"/>
</dbReference>
<dbReference type="KEGG" id="rter:IDM49_10345"/>
<dbReference type="Pfam" id="PF03009">
    <property type="entry name" value="GDPD"/>
    <property type="match status" value="1"/>
</dbReference>
<evidence type="ECO:0000313" key="4">
    <source>
        <dbReference type="Proteomes" id="UP000516404"/>
    </source>
</evidence>
<dbReference type="PANTHER" id="PTHR46211">
    <property type="entry name" value="GLYCEROPHOSPHORYL DIESTER PHOSPHODIESTERASE"/>
    <property type="match status" value="1"/>
</dbReference>
<dbReference type="GO" id="GO:0006629">
    <property type="term" value="P:lipid metabolic process"/>
    <property type="evidence" value="ECO:0007669"/>
    <property type="project" value="InterPro"/>
</dbReference>